<gene>
    <name evidence="1" type="ORF">K8089_09910</name>
</gene>
<dbReference type="EMBL" id="JAIRBA010000018">
    <property type="protein sequence ID" value="MCG2419337.1"/>
    <property type="molecule type" value="Genomic_DNA"/>
</dbReference>
<reference evidence="1" key="1">
    <citation type="submission" date="2021-09" db="EMBL/GenBank/DDBJ databases">
        <title>Genome of Aequorivita sp. strain F47161.</title>
        <authorList>
            <person name="Wang Y."/>
        </authorList>
    </citation>
    <scope>NUCLEOTIDE SEQUENCE</scope>
    <source>
        <strain evidence="1">F47161</strain>
    </source>
</reference>
<keyword evidence="2" id="KW-1185">Reference proteome</keyword>
<organism evidence="1 2">
    <name type="scientific">Aequorivita vitellina</name>
    <dbReference type="NCBI Taxonomy" id="2874475"/>
    <lineage>
        <taxon>Bacteria</taxon>
        <taxon>Pseudomonadati</taxon>
        <taxon>Bacteroidota</taxon>
        <taxon>Flavobacteriia</taxon>
        <taxon>Flavobacteriales</taxon>
        <taxon>Flavobacteriaceae</taxon>
        <taxon>Aequorivita</taxon>
    </lineage>
</organism>
<dbReference type="AlphaFoldDB" id="A0A9X1QXS3"/>
<evidence type="ECO:0000313" key="2">
    <source>
        <dbReference type="Proteomes" id="UP001139461"/>
    </source>
</evidence>
<name>A0A9X1QXS3_9FLAO</name>
<protein>
    <recommendedName>
        <fullName evidence="3">YD repeat-containing protein</fullName>
    </recommendedName>
</protein>
<evidence type="ECO:0000313" key="1">
    <source>
        <dbReference type="EMBL" id="MCG2419337.1"/>
    </source>
</evidence>
<accession>A0A9X1QXS3</accession>
<dbReference type="Proteomes" id="UP001139461">
    <property type="component" value="Unassembled WGS sequence"/>
</dbReference>
<sequence>MKPKHHILISALLLGGLILLGYAKRAEIEESIRWHERVLNWEDFPVINSISGNFHAQVYSDIQFEGNRADKYLNIYAQMIPHKSGRINEADIESDQLLIHEQHHFNITEYYARLFRKEAIGIGIENLTNNELQRLGKKYLEAERLMQLQYDDESKHNTQWPAQRYWELYIDGLLRETANYSNQDLYSYQDFYKQDSPWFRKVYQSLEGELLTSYPENTINSMYGEVYNVVRKPDSTVILFYKNGTLVNGGYFEAAQTSITYSDNGSREVKRFDAEGSPFSNTTVAHITRTISDENGNITRTYFDENGNRVAKNGVYKLKGIWNAAEKSMYSSYFNKDGMPVKRFKAYHELREMGANKVTKIISSFSKGGKPMLDEFFIFKYVYESNDNFVVTNAKEFNMDGKLAIAVDRYNSTYEYNAQGNIIATAFFDDAGNKTTDVDGVHKYTYSYDIYGNLTDLRKFNIRGLPTKGMDDYHQHVSLYDSLGRITFDAKYYPGYVLKFSEKKDGATTYEYQGDSLVIKKNVDAFGIESANDLGVSKTQQFLNDKKEIISEAFFKADGNWAKTEDGVAKYHYKYDERGNQIEMSAFDSLGKLHAWQEDVAIVRWEYDKNNNKTKTTYFTVTDQLANAVENTTFNRYKYDANNYLIDRSNYDKNMNPSLIDGVFRTSVIVNRFGMDSIAKMYGTDNKLLAPAGMVKYTYNPRGLLLTESFFNQRNQPALNANGVHKIVYNRDKHDRFTGTEYYGTKGEKTTSFEGFSTMVVELNYAGFLRRYSYFGVRENPVIGPEGYHKLENFYNDNDEVVRSSIYGTDDKLMNNAEGIADYVYQIDSSGRTIRTSFYDADGNLTEDAQGIAEYIYSPAQNGLYYLEKQLTANGTEVALDDL</sequence>
<dbReference type="Gene3D" id="2.180.10.10">
    <property type="entry name" value="RHS repeat-associated core"/>
    <property type="match status" value="1"/>
</dbReference>
<evidence type="ECO:0008006" key="3">
    <source>
        <dbReference type="Google" id="ProtNLM"/>
    </source>
</evidence>
<proteinExistence type="predicted"/>
<comment type="caution">
    <text evidence="1">The sequence shown here is derived from an EMBL/GenBank/DDBJ whole genome shotgun (WGS) entry which is preliminary data.</text>
</comment>
<dbReference type="RefSeq" id="WP_237603126.1">
    <property type="nucleotide sequence ID" value="NZ_JAIRBA010000018.1"/>
</dbReference>